<evidence type="ECO:0000256" key="1">
    <source>
        <dbReference type="ARBA" id="ARBA00009451"/>
    </source>
</evidence>
<sequence length="258" mass="29174">MQTSLRGVERTSRRLTSQSFAGCSRVAQWEARRHVSFNPANWIRERLAPAPRKKETPQEVAAAKKQAAEDGQRNLFEAASKVAAKKAQKEAAAAVIEQGIIKTRKPKPTSHKYSTAHFSISHRKLNLLGRQISGKPIDYAILQMQFSEKRASTRIRSMLVTAKEHAVRYKGLQESKLVVAESWVTKGPSTMKKMEPRGRAHYGIRVHPDSRMHVVLKEGKTIAEKKAEERARRLKKIVSASLVREDIPIRNPAPMWGW</sequence>
<accession>A0ABR3J3A8</accession>
<gene>
    <name evidence="6" type="ORF">HGRIS_009992</name>
</gene>
<dbReference type="InterPro" id="IPR001063">
    <property type="entry name" value="Ribosomal_uL22"/>
</dbReference>
<keyword evidence="2 4" id="KW-0689">Ribosomal protein</keyword>
<dbReference type="InterPro" id="IPR036394">
    <property type="entry name" value="Ribosomal_uL22_sf"/>
</dbReference>
<dbReference type="EMBL" id="JASNQZ010000012">
    <property type="protein sequence ID" value="KAL0949978.1"/>
    <property type="molecule type" value="Genomic_DNA"/>
</dbReference>
<reference evidence="7" key="1">
    <citation type="submission" date="2024-06" db="EMBL/GenBank/DDBJ databases">
        <title>Multi-omics analyses provide insights into the biosynthesis of the anticancer antibiotic pleurotin in Hohenbuehelia grisea.</title>
        <authorList>
            <person name="Weaver J.A."/>
            <person name="Alberti F."/>
        </authorList>
    </citation>
    <scope>NUCLEOTIDE SEQUENCE [LARGE SCALE GENOMIC DNA]</scope>
    <source>
        <strain evidence="7">T-177</strain>
    </source>
</reference>
<comment type="caution">
    <text evidence="6">The sequence shown here is derived from an EMBL/GenBank/DDBJ whole genome shotgun (WGS) entry which is preliminary data.</text>
</comment>
<dbReference type="Proteomes" id="UP001556367">
    <property type="component" value="Unassembled WGS sequence"/>
</dbReference>
<evidence type="ECO:0000313" key="7">
    <source>
        <dbReference type="Proteomes" id="UP001556367"/>
    </source>
</evidence>
<organism evidence="6 7">
    <name type="scientific">Hohenbuehelia grisea</name>
    <dbReference type="NCBI Taxonomy" id="104357"/>
    <lineage>
        <taxon>Eukaryota</taxon>
        <taxon>Fungi</taxon>
        <taxon>Dikarya</taxon>
        <taxon>Basidiomycota</taxon>
        <taxon>Agaricomycotina</taxon>
        <taxon>Agaricomycetes</taxon>
        <taxon>Agaricomycetidae</taxon>
        <taxon>Agaricales</taxon>
        <taxon>Pleurotineae</taxon>
        <taxon>Pleurotaceae</taxon>
        <taxon>Hohenbuehelia</taxon>
    </lineage>
</organism>
<dbReference type="PANTHER" id="PTHR13501">
    <property type="entry name" value="CHLOROPLAST 50S RIBOSOMAL PROTEIN L22-RELATED"/>
    <property type="match status" value="1"/>
</dbReference>
<keyword evidence="3 4" id="KW-0687">Ribonucleoprotein</keyword>
<dbReference type="Gene3D" id="3.90.470.10">
    <property type="entry name" value="Ribosomal protein L22/L17"/>
    <property type="match status" value="1"/>
</dbReference>
<keyword evidence="7" id="KW-1185">Reference proteome</keyword>
<proteinExistence type="inferred from homology"/>
<evidence type="ECO:0000256" key="4">
    <source>
        <dbReference type="RuleBase" id="RU004005"/>
    </source>
</evidence>
<evidence type="ECO:0000256" key="5">
    <source>
        <dbReference type="SAM" id="MobiDB-lite"/>
    </source>
</evidence>
<dbReference type="SUPFAM" id="SSF54843">
    <property type="entry name" value="Ribosomal protein L22"/>
    <property type="match status" value="1"/>
</dbReference>
<protein>
    <recommendedName>
        <fullName evidence="8">50S ribosomal protein L22, chloroplastic</fullName>
    </recommendedName>
</protein>
<evidence type="ECO:0000256" key="3">
    <source>
        <dbReference type="ARBA" id="ARBA00023274"/>
    </source>
</evidence>
<comment type="similarity">
    <text evidence="1 4">Belongs to the universal ribosomal protein uL22 family.</text>
</comment>
<dbReference type="InterPro" id="IPR047867">
    <property type="entry name" value="Ribosomal_uL22_bac/org-type"/>
</dbReference>
<dbReference type="Pfam" id="PF00237">
    <property type="entry name" value="Ribosomal_L22"/>
    <property type="match status" value="1"/>
</dbReference>
<dbReference type="PANTHER" id="PTHR13501:SF8">
    <property type="entry name" value="LARGE RIBOSOMAL SUBUNIT PROTEIN UL22M"/>
    <property type="match status" value="1"/>
</dbReference>
<name>A0ABR3J3A8_9AGAR</name>
<evidence type="ECO:0000256" key="2">
    <source>
        <dbReference type="ARBA" id="ARBA00022980"/>
    </source>
</evidence>
<evidence type="ECO:0008006" key="8">
    <source>
        <dbReference type="Google" id="ProtNLM"/>
    </source>
</evidence>
<feature type="region of interest" description="Disordered" evidence="5">
    <location>
        <begin position="46"/>
        <end position="68"/>
    </location>
</feature>
<evidence type="ECO:0000313" key="6">
    <source>
        <dbReference type="EMBL" id="KAL0949978.1"/>
    </source>
</evidence>
<feature type="compositionally biased region" description="Basic and acidic residues" evidence="5">
    <location>
        <begin position="46"/>
        <end position="57"/>
    </location>
</feature>